<evidence type="ECO:0008006" key="4">
    <source>
        <dbReference type="Google" id="ProtNLM"/>
    </source>
</evidence>
<organism evidence="2 3">
    <name type="scientific">Hyunsoonleella flava</name>
    <dbReference type="NCBI Taxonomy" id="2527939"/>
    <lineage>
        <taxon>Bacteria</taxon>
        <taxon>Pseudomonadati</taxon>
        <taxon>Bacteroidota</taxon>
        <taxon>Flavobacteriia</taxon>
        <taxon>Flavobacteriales</taxon>
        <taxon>Flavobacteriaceae</taxon>
    </lineage>
</organism>
<gene>
    <name evidence="2" type="ORF">EYD45_15095</name>
</gene>
<sequence>MKKLACLLVLSCFAISIQAQKKSKTKAKTETKEFAIDSSKVLTLDKTIKTLYQVISAEKEEERNWKQFKFLFYPGAKLIPTGMNQDYVYKAKYLTPQEYINNSKKWLKMNGFIEKEISRKVNAFGNIAHVFSTYESYHSKDDEKPFMRGINSIQLVYDEDRWWIVNIFWAQETEEYMIPKKYLPRKK</sequence>
<dbReference type="EMBL" id="SIRT01000016">
    <property type="protein sequence ID" value="TBM99740.1"/>
    <property type="molecule type" value="Genomic_DNA"/>
</dbReference>
<dbReference type="OrthoDB" id="8754772at2"/>
<keyword evidence="1" id="KW-0732">Signal</keyword>
<keyword evidence="3" id="KW-1185">Reference proteome</keyword>
<evidence type="ECO:0000256" key="1">
    <source>
        <dbReference type="SAM" id="SignalP"/>
    </source>
</evidence>
<dbReference type="AlphaFoldDB" id="A0A4Q9FGP0"/>
<name>A0A4Q9FGP0_9FLAO</name>
<feature type="chain" id="PRO_5020793238" description="Nuclear transport factor 2 family protein" evidence="1">
    <location>
        <begin position="22"/>
        <end position="187"/>
    </location>
</feature>
<dbReference type="Proteomes" id="UP000291142">
    <property type="component" value="Unassembled WGS sequence"/>
</dbReference>
<accession>A0A4Q9FGP0</accession>
<dbReference type="Gene3D" id="3.10.450.50">
    <property type="match status" value="1"/>
</dbReference>
<comment type="caution">
    <text evidence="2">The sequence shown here is derived from an EMBL/GenBank/DDBJ whole genome shotgun (WGS) entry which is preliminary data.</text>
</comment>
<proteinExistence type="predicted"/>
<dbReference type="SUPFAM" id="SSF54427">
    <property type="entry name" value="NTF2-like"/>
    <property type="match status" value="1"/>
</dbReference>
<feature type="signal peptide" evidence="1">
    <location>
        <begin position="1"/>
        <end position="21"/>
    </location>
</feature>
<dbReference type="RefSeq" id="WP_130965399.1">
    <property type="nucleotide sequence ID" value="NZ_SIRT01000016.1"/>
</dbReference>
<protein>
    <recommendedName>
        <fullName evidence="4">Nuclear transport factor 2 family protein</fullName>
    </recommendedName>
</protein>
<dbReference type="InterPro" id="IPR032710">
    <property type="entry name" value="NTF2-like_dom_sf"/>
</dbReference>
<evidence type="ECO:0000313" key="3">
    <source>
        <dbReference type="Proteomes" id="UP000291142"/>
    </source>
</evidence>
<evidence type="ECO:0000313" key="2">
    <source>
        <dbReference type="EMBL" id="TBM99740.1"/>
    </source>
</evidence>
<reference evidence="2 3" key="1">
    <citation type="submission" date="2019-02" db="EMBL/GenBank/DDBJ databases">
        <title>Hyunsoonleella sp., isolated from marine sediment.</title>
        <authorList>
            <person name="Liu B.-T."/>
        </authorList>
    </citation>
    <scope>NUCLEOTIDE SEQUENCE [LARGE SCALE GENOMIC DNA]</scope>
    <source>
        <strain evidence="2 3">T58</strain>
    </source>
</reference>